<dbReference type="PROSITE" id="PS50093">
    <property type="entry name" value="PKD"/>
    <property type="match status" value="1"/>
</dbReference>
<dbReference type="SUPFAM" id="SSF51055">
    <property type="entry name" value="Carbohydrate binding domain"/>
    <property type="match status" value="1"/>
</dbReference>
<dbReference type="InterPro" id="IPR034202">
    <property type="entry name" value="Subtilisin_Carlsberg-like"/>
</dbReference>
<feature type="active site" description="Charge relay system" evidence="6">
    <location>
        <position position="154"/>
    </location>
</feature>
<dbReference type="Proteomes" id="UP000069015">
    <property type="component" value="Chromosome 2"/>
</dbReference>
<evidence type="ECO:0000256" key="5">
    <source>
        <dbReference type="ARBA" id="ARBA00022825"/>
    </source>
</evidence>
<keyword evidence="3" id="KW-0479">Metal-binding</keyword>
<dbReference type="InterPro" id="IPR023828">
    <property type="entry name" value="Peptidase_S8_Ser-AS"/>
</dbReference>
<dbReference type="Pfam" id="PF18911">
    <property type="entry name" value="PKD_4"/>
    <property type="match status" value="1"/>
</dbReference>
<gene>
    <name evidence="9" type="ORF">AT705_21635</name>
</gene>
<dbReference type="SMART" id="SM00089">
    <property type="entry name" value="PKD"/>
    <property type="match status" value="1"/>
</dbReference>
<dbReference type="EMBL" id="CP013612">
    <property type="protein sequence ID" value="ALU45543.1"/>
    <property type="molecule type" value="Genomic_DNA"/>
</dbReference>
<evidence type="ECO:0000256" key="1">
    <source>
        <dbReference type="ARBA" id="ARBA00011073"/>
    </source>
</evidence>
<evidence type="ECO:0000256" key="6">
    <source>
        <dbReference type="PROSITE-ProRule" id="PRU01240"/>
    </source>
</evidence>
<accession>A0A0U3IEJ7</accession>
<dbReference type="GO" id="GO:0004252">
    <property type="term" value="F:serine-type endopeptidase activity"/>
    <property type="evidence" value="ECO:0007669"/>
    <property type="project" value="UniProtKB-UniRule"/>
</dbReference>
<organism evidence="9 10">
    <name type="scientific">Pseudoalteromonas rubra</name>
    <dbReference type="NCBI Taxonomy" id="43658"/>
    <lineage>
        <taxon>Bacteria</taxon>
        <taxon>Pseudomonadati</taxon>
        <taxon>Pseudomonadota</taxon>
        <taxon>Gammaproteobacteria</taxon>
        <taxon>Alteromonadales</taxon>
        <taxon>Pseudoalteromonadaceae</taxon>
        <taxon>Pseudoalteromonas</taxon>
    </lineage>
</organism>
<keyword evidence="5 6" id="KW-0720">Serine protease</keyword>
<dbReference type="InterPro" id="IPR036573">
    <property type="entry name" value="CBM_sf_5/12"/>
</dbReference>
<dbReference type="PRINTS" id="PR00723">
    <property type="entry name" value="SUBTILISIN"/>
</dbReference>
<dbReference type="InterPro" id="IPR013783">
    <property type="entry name" value="Ig-like_fold"/>
</dbReference>
<comment type="similarity">
    <text evidence="1 6">Belongs to the peptidase S8 family.</text>
</comment>
<proteinExistence type="inferred from homology"/>
<dbReference type="InterPro" id="IPR036852">
    <property type="entry name" value="Peptidase_S8/S53_dom_sf"/>
</dbReference>
<feature type="domain" description="PKD" evidence="8">
    <location>
        <begin position="439"/>
        <end position="492"/>
    </location>
</feature>
<dbReference type="SUPFAM" id="SSF52743">
    <property type="entry name" value="Subtilisin-like"/>
    <property type="match status" value="1"/>
</dbReference>
<sequence>MKTKVLTSVKYSLLALGVTAALGTAQASETQRVIVTVKDSAVANTLPMRVSDAELAQFKTQGLASIATQANVEAIETLPSVNAVVMELTPEQLSALEASGNVASIEVDPKRYLPEVTAGSVVPLAESVPYGITMVQANQVSDSSAGNKKVCIMDTGYTRGHPDLPNTGVTGNDGHGSYNTGNWYQDGNGHGTHVAGTIAALGGNGQGVVGVNPSGQLGLHIVKVFNDQGRWAYGSDLIKAIEQCEAAGANVTSMSLGGSGSSTAERNAFASSAQRGMLHIAAAGNGSNSSFSYPASYDAVVSVAAVDSSERVASFSQYNSQVEIAGPGVSVNSTWNDQGYKSISGTSMATPHVSGVAALVWSNFPQCSADQIRSALNATAKDKGSAGRDNYYGHGIVQAKAAYDYLVNTGCGGPVLVADFSATPNGLSVQFSNKSSAGTYSWSFGDGNSSTQTSPSHTYAQAGTYSVTLTVKGANNKTASKSMDVVVKDGSNGGGCSGVEAWNASTYYSTGDKVSYSGYEYQATWWSLGARPDIFSNVWRKGAQCK</sequence>
<dbReference type="Gene3D" id="3.30.70.80">
    <property type="entry name" value="Peptidase S8 propeptide/proteinase inhibitor I9"/>
    <property type="match status" value="1"/>
</dbReference>
<dbReference type="CDD" id="cd12215">
    <property type="entry name" value="ChiC_BD"/>
    <property type="match status" value="1"/>
</dbReference>
<dbReference type="InterPro" id="IPR050131">
    <property type="entry name" value="Peptidase_S8_subtilisin-like"/>
</dbReference>
<reference evidence="9 10" key="1">
    <citation type="submission" date="2015-12" db="EMBL/GenBank/DDBJ databases">
        <title>Complete genome sequence of Pseudoalteromonas rubra SCSIO 6842, harboring a conjugative plasmid.</title>
        <authorList>
            <person name="Li B."/>
            <person name="Wang X."/>
        </authorList>
    </citation>
    <scope>NUCLEOTIDE SEQUENCE [LARGE SCALE GENOMIC DNA]</scope>
    <source>
        <strain evidence="9 10">SCSIO 6842</strain>
    </source>
</reference>
<dbReference type="InterPro" id="IPR003610">
    <property type="entry name" value="CBM5/12"/>
</dbReference>
<dbReference type="CDD" id="cd07477">
    <property type="entry name" value="Peptidases_S8_Subtilisin_subset"/>
    <property type="match status" value="1"/>
</dbReference>
<dbReference type="InterPro" id="IPR015500">
    <property type="entry name" value="Peptidase_S8_subtilisin-rel"/>
</dbReference>
<feature type="signal peptide" evidence="7">
    <location>
        <begin position="1"/>
        <end position="27"/>
    </location>
</feature>
<dbReference type="GO" id="GO:0005975">
    <property type="term" value="P:carbohydrate metabolic process"/>
    <property type="evidence" value="ECO:0007669"/>
    <property type="project" value="InterPro"/>
</dbReference>
<dbReference type="PANTHER" id="PTHR43806:SF11">
    <property type="entry name" value="CEREVISIN-RELATED"/>
    <property type="match status" value="1"/>
</dbReference>
<dbReference type="GO" id="GO:0005615">
    <property type="term" value="C:extracellular space"/>
    <property type="evidence" value="ECO:0007669"/>
    <property type="project" value="TreeGrafter"/>
</dbReference>
<keyword evidence="4 6" id="KW-0378">Hydrolase</keyword>
<dbReference type="GO" id="GO:0006508">
    <property type="term" value="P:proteolysis"/>
    <property type="evidence" value="ECO:0007669"/>
    <property type="project" value="UniProtKB-KW"/>
</dbReference>
<feature type="chain" id="PRO_5006839873" evidence="7">
    <location>
        <begin position="28"/>
        <end position="546"/>
    </location>
</feature>
<feature type="active site" description="Charge relay system" evidence="6">
    <location>
        <position position="190"/>
    </location>
</feature>
<dbReference type="PROSITE" id="PS00137">
    <property type="entry name" value="SUBTILASE_HIS"/>
    <property type="match status" value="1"/>
</dbReference>
<feature type="active site" description="Charge relay system" evidence="6">
    <location>
        <position position="347"/>
    </location>
</feature>
<dbReference type="SUPFAM" id="SSF49299">
    <property type="entry name" value="PKD domain"/>
    <property type="match status" value="1"/>
</dbReference>
<evidence type="ECO:0000256" key="4">
    <source>
        <dbReference type="ARBA" id="ARBA00022801"/>
    </source>
</evidence>
<dbReference type="InterPro" id="IPR022398">
    <property type="entry name" value="Peptidase_S8_His-AS"/>
</dbReference>
<evidence type="ECO:0000256" key="3">
    <source>
        <dbReference type="ARBA" id="ARBA00022723"/>
    </source>
</evidence>
<dbReference type="InterPro" id="IPR000601">
    <property type="entry name" value="PKD_dom"/>
</dbReference>
<evidence type="ECO:0000256" key="7">
    <source>
        <dbReference type="SAM" id="SignalP"/>
    </source>
</evidence>
<keyword evidence="2 6" id="KW-0645">Protease</keyword>
<dbReference type="PROSITE" id="PS00138">
    <property type="entry name" value="SUBTILASE_SER"/>
    <property type="match status" value="1"/>
</dbReference>
<dbReference type="InterPro" id="IPR035986">
    <property type="entry name" value="PKD_dom_sf"/>
</dbReference>
<dbReference type="InterPro" id="IPR037045">
    <property type="entry name" value="S8pro/Inhibitor_I9_sf"/>
</dbReference>
<evidence type="ECO:0000313" key="10">
    <source>
        <dbReference type="Proteomes" id="UP000069015"/>
    </source>
</evidence>
<protein>
    <submittedName>
        <fullName evidence="9">Alkaline serine protease</fullName>
    </submittedName>
</protein>
<name>A0A0U3IEJ7_9GAMM</name>
<dbReference type="GO" id="GO:0030246">
    <property type="term" value="F:carbohydrate binding"/>
    <property type="evidence" value="ECO:0007669"/>
    <property type="project" value="InterPro"/>
</dbReference>
<dbReference type="InterPro" id="IPR000209">
    <property type="entry name" value="Peptidase_S8/S53_dom"/>
</dbReference>
<dbReference type="GO" id="GO:0046872">
    <property type="term" value="F:metal ion binding"/>
    <property type="evidence" value="ECO:0007669"/>
    <property type="project" value="UniProtKB-KW"/>
</dbReference>
<dbReference type="Gene3D" id="2.60.40.10">
    <property type="entry name" value="Immunoglobulins"/>
    <property type="match status" value="1"/>
</dbReference>
<dbReference type="CDD" id="cd00146">
    <property type="entry name" value="PKD"/>
    <property type="match status" value="1"/>
</dbReference>
<dbReference type="Pfam" id="PF02839">
    <property type="entry name" value="CBM_5_12"/>
    <property type="match status" value="1"/>
</dbReference>
<evidence type="ECO:0000256" key="2">
    <source>
        <dbReference type="ARBA" id="ARBA00022670"/>
    </source>
</evidence>
<evidence type="ECO:0000259" key="8">
    <source>
        <dbReference type="PROSITE" id="PS50093"/>
    </source>
</evidence>
<dbReference type="Gene3D" id="3.40.50.200">
    <property type="entry name" value="Peptidase S8/S53 domain"/>
    <property type="match status" value="1"/>
</dbReference>
<dbReference type="Gene3D" id="2.10.10.20">
    <property type="entry name" value="Carbohydrate-binding module superfamily 5/12"/>
    <property type="match status" value="1"/>
</dbReference>
<dbReference type="PANTHER" id="PTHR43806">
    <property type="entry name" value="PEPTIDASE S8"/>
    <property type="match status" value="1"/>
</dbReference>
<dbReference type="Pfam" id="PF00082">
    <property type="entry name" value="Peptidase_S8"/>
    <property type="match status" value="1"/>
</dbReference>
<evidence type="ECO:0000313" key="9">
    <source>
        <dbReference type="EMBL" id="ALU45543.1"/>
    </source>
</evidence>
<dbReference type="RefSeq" id="WP_058798422.1">
    <property type="nucleotide sequence ID" value="NZ_CP013612.1"/>
</dbReference>
<dbReference type="AlphaFoldDB" id="A0A0U3IEJ7"/>
<keyword evidence="7" id="KW-0732">Signal</keyword>
<dbReference type="SMART" id="SM00495">
    <property type="entry name" value="ChtBD3"/>
    <property type="match status" value="1"/>
</dbReference>
<dbReference type="PROSITE" id="PS51892">
    <property type="entry name" value="SUBTILASE"/>
    <property type="match status" value="1"/>
</dbReference>
<dbReference type="InterPro" id="IPR022409">
    <property type="entry name" value="PKD/Chitinase_dom"/>
</dbReference>
<dbReference type="GO" id="GO:0004553">
    <property type="term" value="F:hydrolase activity, hydrolyzing O-glycosyl compounds"/>
    <property type="evidence" value="ECO:0007669"/>
    <property type="project" value="InterPro"/>
</dbReference>
<dbReference type="KEGG" id="prr:AT705_21635"/>